<dbReference type="EC" id="2.1.2.9" evidence="1"/>
<evidence type="ECO:0000313" key="3">
    <source>
        <dbReference type="EMBL" id="POS84981.1"/>
    </source>
</evidence>
<dbReference type="AlphaFoldDB" id="A0A2S4PSH8"/>
<dbReference type="Proteomes" id="UP000237438">
    <property type="component" value="Unassembled WGS sequence"/>
</dbReference>
<evidence type="ECO:0000256" key="1">
    <source>
        <dbReference type="ARBA" id="ARBA00012261"/>
    </source>
</evidence>
<keyword evidence="4" id="KW-1185">Reference proteome</keyword>
<dbReference type="InterPro" id="IPR041711">
    <property type="entry name" value="Met-tRNA-FMT_N"/>
</dbReference>
<feature type="non-terminal residue" evidence="3">
    <location>
        <position position="426"/>
    </location>
</feature>
<dbReference type="Pfam" id="PF00551">
    <property type="entry name" value="Formyl_trans_N"/>
    <property type="match status" value="1"/>
</dbReference>
<dbReference type="OrthoDB" id="10268103at2759"/>
<dbReference type="STRING" id="225359.A0A2S4PSH8"/>
<dbReference type="SUPFAM" id="SSF53328">
    <property type="entry name" value="Formyltransferase"/>
    <property type="match status" value="1"/>
</dbReference>
<dbReference type="CDD" id="cd08646">
    <property type="entry name" value="FMT_core_Met-tRNA-FMT_N"/>
    <property type="match status" value="1"/>
</dbReference>
<gene>
    <name evidence="3" type="ORF">EPUL_004644</name>
</gene>
<reference evidence="3 4" key="1">
    <citation type="submission" date="2017-10" db="EMBL/GenBank/DDBJ databases">
        <title>Development of genomic resources for the powdery mildew, Erysiphe pulchra.</title>
        <authorList>
            <person name="Wadl P.A."/>
            <person name="Mack B.M."/>
            <person name="Moore G."/>
            <person name="Beltz S.B."/>
        </authorList>
    </citation>
    <scope>NUCLEOTIDE SEQUENCE [LARGE SCALE GENOMIC DNA]</scope>
    <source>
        <strain evidence="3">Cflorida</strain>
    </source>
</reference>
<protein>
    <recommendedName>
        <fullName evidence="1">methionyl-tRNA formyltransferase</fullName>
        <ecNumber evidence="1">2.1.2.9</ecNumber>
    </recommendedName>
</protein>
<dbReference type="InterPro" id="IPR002376">
    <property type="entry name" value="Formyl_transf_N"/>
</dbReference>
<dbReference type="InterPro" id="IPR036477">
    <property type="entry name" value="Formyl_transf_N_sf"/>
</dbReference>
<proteinExistence type="predicted"/>
<dbReference type="GO" id="GO:0005739">
    <property type="term" value="C:mitochondrion"/>
    <property type="evidence" value="ECO:0007669"/>
    <property type="project" value="TreeGrafter"/>
</dbReference>
<name>A0A2S4PSH8_9PEZI</name>
<sequence>MTFQFYWRIVNVEAKYYAKVLSRSVFYSTKVSEPLRILFCGSDEFSAASLKALQNEKKINPGLVKSIDVLCRPGKPVGRGMKKIAEVPIKAIAQDVGLPVHEAEDLNQWELPRPEGDEINLIIAVSFGLFIPARILNLAKYGGLNLHPSILPNFRGAAPLEHTLMTGYGFTGVTLQTLDHRQFDRGIVIDQTKPWLNVPYLCTYARLLGIVTPVAANMLVRGLNQRLFVPPLKCVGWVPPKNQKLVYAKKITPEDKKMPWRSKSGAYSIVKNYNALGCLWSSVYVNHEDQKRLKFNQISLDPQHANIYIGSVSNPNTLKEKLTTSTGRPIHYIVVPTLSNGKQAILYFENEAHKGCINFLFPCGVDKEGSWSSVKVGEVTIEGKKATTAQQALNSILKMRGEWRLDISNNSLSNSENYLIATSLQD</sequence>
<evidence type="ECO:0000259" key="2">
    <source>
        <dbReference type="Pfam" id="PF00551"/>
    </source>
</evidence>
<organism evidence="3 4">
    <name type="scientific">Erysiphe pulchra</name>
    <dbReference type="NCBI Taxonomy" id="225359"/>
    <lineage>
        <taxon>Eukaryota</taxon>
        <taxon>Fungi</taxon>
        <taxon>Dikarya</taxon>
        <taxon>Ascomycota</taxon>
        <taxon>Pezizomycotina</taxon>
        <taxon>Leotiomycetes</taxon>
        <taxon>Erysiphales</taxon>
        <taxon>Erysiphaceae</taxon>
        <taxon>Erysiphe</taxon>
    </lineage>
</organism>
<feature type="domain" description="Formyl transferase N-terminal" evidence="2">
    <location>
        <begin position="36"/>
        <end position="193"/>
    </location>
</feature>
<dbReference type="Gene3D" id="3.40.50.12230">
    <property type="match status" value="1"/>
</dbReference>
<accession>A0A2S4PSH8</accession>
<evidence type="ECO:0000313" key="4">
    <source>
        <dbReference type="Proteomes" id="UP000237438"/>
    </source>
</evidence>
<dbReference type="GO" id="GO:0004479">
    <property type="term" value="F:methionyl-tRNA formyltransferase activity"/>
    <property type="evidence" value="ECO:0007669"/>
    <property type="project" value="UniProtKB-EC"/>
</dbReference>
<dbReference type="PANTHER" id="PTHR11138">
    <property type="entry name" value="METHIONYL-TRNA FORMYLTRANSFERASE"/>
    <property type="match status" value="1"/>
</dbReference>
<dbReference type="EMBL" id="PEDP01000775">
    <property type="protein sequence ID" value="POS84981.1"/>
    <property type="molecule type" value="Genomic_DNA"/>
</dbReference>
<dbReference type="PANTHER" id="PTHR11138:SF5">
    <property type="entry name" value="METHIONYL-TRNA FORMYLTRANSFERASE, MITOCHONDRIAL"/>
    <property type="match status" value="1"/>
</dbReference>
<comment type="caution">
    <text evidence="3">The sequence shown here is derived from an EMBL/GenBank/DDBJ whole genome shotgun (WGS) entry which is preliminary data.</text>
</comment>